<reference evidence="2 3" key="2">
    <citation type="submission" date="2018-11" db="EMBL/GenBank/DDBJ databases">
        <authorList>
            <consortium name="Pathogen Informatics"/>
        </authorList>
    </citation>
    <scope>NUCLEOTIDE SEQUENCE [LARGE SCALE GENOMIC DNA]</scope>
    <source>
        <strain evidence="2 3">NST_G2</strain>
    </source>
</reference>
<keyword evidence="1" id="KW-0472">Membrane</keyword>
<dbReference type="WBParaSite" id="SSLN_0000234501-mRNA-1">
    <property type="protein sequence ID" value="SSLN_0000234501-mRNA-1"/>
    <property type="gene ID" value="SSLN_0000234501"/>
</dbReference>
<dbReference type="EMBL" id="UYSU01032213">
    <property type="protein sequence ID" value="VDL88660.1"/>
    <property type="molecule type" value="Genomic_DNA"/>
</dbReference>
<evidence type="ECO:0000313" key="2">
    <source>
        <dbReference type="EMBL" id="VDL88660.1"/>
    </source>
</evidence>
<proteinExistence type="predicted"/>
<gene>
    <name evidence="2" type="ORF">SSLN_LOCUS2275</name>
</gene>
<evidence type="ECO:0000256" key="1">
    <source>
        <dbReference type="SAM" id="Phobius"/>
    </source>
</evidence>
<accession>A0A183SDH7</accession>
<keyword evidence="3" id="KW-1185">Reference proteome</keyword>
<name>A0A183SDH7_SCHSO</name>
<keyword evidence="1" id="KW-1133">Transmembrane helix</keyword>
<sequence>MAEKYLDYERKQCESRDSVESGNGVDRNKALLVISKVTLNYPKPPGLRLLVTTGAAEIGLHKPRTEELSGSTFIVVKDWGQNMMVFIIIIIIIIIIITTIIIILIINQQQQPQYPVYRFTIILVLRQSKPCFENTENRTAQSAA</sequence>
<evidence type="ECO:0000313" key="3">
    <source>
        <dbReference type="Proteomes" id="UP000275846"/>
    </source>
</evidence>
<dbReference type="Proteomes" id="UP000275846">
    <property type="component" value="Unassembled WGS sequence"/>
</dbReference>
<reference evidence="4" key="1">
    <citation type="submission" date="2016-06" db="UniProtKB">
        <authorList>
            <consortium name="WormBaseParasite"/>
        </authorList>
    </citation>
    <scope>IDENTIFICATION</scope>
</reference>
<organism evidence="4">
    <name type="scientific">Schistocephalus solidus</name>
    <name type="common">Tapeworm</name>
    <dbReference type="NCBI Taxonomy" id="70667"/>
    <lineage>
        <taxon>Eukaryota</taxon>
        <taxon>Metazoa</taxon>
        <taxon>Spiralia</taxon>
        <taxon>Lophotrochozoa</taxon>
        <taxon>Platyhelminthes</taxon>
        <taxon>Cestoda</taxon>
        <taxon>Eucestoda</taxon>
        <taxon>Diphyllobothriidea</taxon>
        <taxon>Diphyllobothriidae</taxon>
        <taxon>Schistocephalus</taxon>
    </lineage>
</organism>
<keyword evidence="1" id="KW-0812">Transmembrane</keyword>
<evidence type="ECO:0000313" key="4">
    <source>
        <dbReference type="WBParaSite" id="SSLN_0000234501-mRNA-1"/>
    </source>
</evidence>
<feature type="transmembrane region" description="Helical" evidence="1">
    <location>
        <begin position="83"/>
        <end position="106"/>
    </location>
</feature>
<dbReference type="AlphaFoldDB" id="A0A183SDH7"/>
<protein>
    <submittedName>
        <fullName evidence="4">Cadherin_C domain-containing protein</fullName>
    </submittedName>
</protein>